<feature type="compositionally biased region" description="Low complexity" evidence="4">
    <location>
        <begin position="856"/>
        <end position="868"/>
    </location>
</feature>
<feature type="compositionally biased region" description="Polar residues" evidence="4">
    <location>
        <begin position="309"/>
        <end position="319"/>
    </location>
</feature>
<feature type="compositionally biased region" description="Low complexity" evidence="4">
    <location>
        <begin position="469"/>
        <end position="482"/>
    </location>
</feature>
<feature type="compositionally biased region" description="Polar residues" evidence="4">
    <location>
        <begin position="619"/>
        <end position="637"/>
    </location>
</feature>
<dbReference type="InterPro" id="IPR035979">
    <property type="entry name" value="RBD_domain_sf"/>
</dbReference>
<dbReference type="PANTHER" id="PTHR10501">
    <property type="entry name" value="U1 SMALL NUCLEAR RIBONUCLEOPROTEIN A/U2 SMALL NUCLEAR RIBONUCLEOPROTEIN B"/>
    <property type="match status" value="1"/>
</dbReference>
<dbReference type="Proteomes" id="UP000281468">
    <property type="component" value="Unassembled WGS sequence"/>
</dbReference>
<dbReference type="PROSITE" id="PS50102">
    <property type="entry name" value="RRM"/>
    <property type="match status" value="1"/>
</dbReference>
<accession>A0A3M7FRA6</accession>
<dbReference type="InterPro" id="IPR012677">
    <property type="entry name" value="Nucleotide-bd_a/b_plait_sf"/>
</dbReference>
<dbReference type="CDD" id="cd12245">
    <property type="entry name" value="RRM_scw1_like"/>
    <property type="match status" value="1"/>
</dbReference>
<evidence type="ECO:0000256" key="3">
    <source>
        <dbReference type="PROSITE-ProRule" id="PRU00176"/>
    </source>
</evidence>
<dbReference type="EMBL" id="QWIQ01000365">
    <property type="protein sequence ID" value="RMY91440.1"/>
    <property type="molecule type" value="Genomic_DNA"/>
</dbReference>
<dbReference type="Pfam" id="PF00076">
    <property type="entry name" value="RRM_1"/>
    <property type="match status" value="1"/>
</dbReference>
<evidence type="ECO:0000259" key="5">
    <source>
        <dbReference type="PROSITE" id="PS50102"/>
    </source>
</evidence>
<organism evidence="6 7">
    <name type="scientific">Hortaea werneckii</name>
    <name type="common">Black yeast</name>
    <name type="synonym">Cladosporium werneckii</name>
    <dbReference type="NCBI Taxonomy" id="91943"/>
    <lineage>
        <taxon>Eukaryota</taxon>
        <taxon>Fungi</taxon>
        <taxon>Dikarya</taxon>
        <taxon>Ascomycota</taxon>
        <taxon>Pezizomycotina</taxon>
        <taxon>Dothideomycetes</taxon>
        <taxon>Dothideomycetidae</taxon>
        <taxon>Mycosphaerellales</taxon>
        <taxon>Teratosphaeriaceae</taxon>
        <taxon>Hortaea</taxon>
    </lineage>
</organism>
<feature type="domain" description="RRM" evidence="5">
    <location>
        <begin position="666"/>
        <end position="743"/>
    </location>
</feature>
<feature type="region of interest" description="Disordered" evidence="4">
    <location>
        <begin position="618"/>
        <end position="647"/>
    </location>
</feature>
<reference evidence="6 7" key="1">
    <citation type="journal article" date="2018" name="BMC Genomics">
        <title>Genomic evidence for intraspecific hybridization in a clonal and extremely halotolerant yeast.</title>
        <authorList>
            <person name="Gostincar C."/>
            <person name="Stajich J.E."/>
            <person name="Zupancic J."/>
            <person name="Zalar P."/>
            <person name="Gunde-Cimerman N."/>
        </authorList>
    </citation>
    <scope>NUCLEOTIDE SEQUENCE [LARGE SCALE GENOMIC DNA]</scope>
    <source>
        <strain evidence="6 7">EXF-171</strain>
    </source>
</reference>
<dbReference type="SMART" id="SM00360">
    <property type="entry name" value="RRM"/>
    <property type="match status" value="2"/>
</dbReference>
<keyword evidence="1" id="KW-0597">Phosphoprotein</keyword>
<dbReference type="AlphaFoldDB" id="A0A3M7FRA6"/>
<protein>
    <recommendedName>
        <fullName evidence="5">RRM domain-containing protein</fullName>
    </recommendedName>
</protein>
<name>A0A3M7FRA6_HORWE</name>
<evidence type="ECO:0000256" key="1">
    <source>
        <dbReference type="ARBA" id="ARBA00022553"/>
    </source>
</evidence>
<gene>
    <name evidence="6" type="ORF">D0862_09707</name>
</gene>
<feature type="compositionally biased region" description="Polar residues" evidence="4">
    <location>
        <begin position="799"/>
        <end position="812"/>
    </location>
</feature>
<sequence length="897" mass="95845">MAEEHDFPILFTIEGSSRHEVLLTSPTQTLSALQTALTNLATTSPNCAEFLSKYRNRNITESHQRTLVPCSSRTAHPASRPPALRPAPAYLPLSLLPSVEAAHAFILIGTRPTPTSSLTLDLPLPTTVLDRDYDCIVLHHCATPLASPRRIDSEAHPSATTESTSAPRSRWTASRNPQSRVSLIRLHCLGVPASLSPIRRKFATPTSPFSRRVCLLPTKLTTPLFSASDCDRAPIGRADCDGPTSTFRAIVAAIGLMRLRAGRCGNRRDTSDILALLLTGARTSASALKARSDMSDSTSVYGTRSYPSAMYTRTRNGPSAVSPPDGNYRTESHMYGSSLPSDRYAGERYRQTPTLPSSTSDPLTLNGNARTKPAIVIRRLPRSISADALGSMLIFAGDLVDTQLVHSPYSEDSEYATAIAYFDSQAGALEAQQKLHGKPNTTRETSMIVEVVSSSMMGGPLDRRNTIDGGSSRTQTSSSSSGGSVGGPPGRSRFGSSFQSTEKISPPLPTTTTSGEFPMPETSAHFQNLFSPQSPLANGLHDRHRVSGKSIINDDMADDETGDLLKDPVAYAKNGQHPAARRATQPQIPVSRFGSLSLSTADGNGLTSPTGAGMISPRGASTMQSPTSAISPTNMNGMGQKRAYSSSYPRPQYPPVNPADQNPPCNTLYVGNLPIDTSEDELKAIFSKQRGYKRLCFRTKQNGPMCFVEFEDVSFATKALNDLYGYPLHNSVKGGIRLSFSKNPLGVRSNQMSGSNGVMNPQAMAPGYSGPAVSGAGNGAYSSVSGPPPGLTMPPGLSNGHTYRSPPSTSSGLDGIFTNPFQHPPPSSSPEFSNQLNQHHHHHQPHHHQFHHQPRAAAAAVSGGVPAPLGSGTFGKDSRPIPHQQSAGGYTNYMLGR</sequence>
<dbReference type="SUPFAM" id="SSF54928">
    <property type="entry name" value="RNA-binding domain, RBD"/>
    <property type="match status" value="1"/>
</dbReference>
<evidence type="ECO:0000313" key="6">
    <source>
        <dbReference type="EMBL" id="RMY91440.1"/>
    </source>
</evidence>
<dbReference type="Gene3D" id="3.30.70.330">
    <property type="match status" value="1"/>
</dbReference>
<feature type="region of interest" description="Disordered" evidence="4">
    <location>
        <begin position="149"/>
        <end position="176"/>
    </location>
</feature>
<keyword evidence="2 3" id="KW-0694">RNA-binding</keyword>
<proteinExistence type="predicted"/>
<evidence type="ECO:0000256" key="2">
    <source>
        <dbReference type="ARBA" id="ARBA00022884"/>
    </source>
</evidence>
<evidence type="ECO:0000313" key="7">
    <source>
        <dbReference type="Proteomes" id="UP000281468"/>
    </source>
</evidence>
<feature type="region of interest" description="Disordered" evidence="4">
    <location>
        <begin position="309"/>
        <end position="344"/>
    </location>
</feature>
<feature type="compositionally biased region" description="Polar residues" evidence="4">
    <location>
        <begin position="158"/>
        <end position="176"/>
    </location>
</feature>
<dbReference type="FunFam" id="3.30.70.330:FF:000089">
    <property type="entry name" value="RNA binding protein"/>
    <property type="match status" value="1"/>
</dbReference>
<feature type="region of interest" description="Disordered" evidence="4">
    <location>
        <begin position="779"/>
        <end position="897"/>
    </location>
</feature>
<dbReference type="VEuPathDB" id="FungiDB:BTJ68_14886"/>
<evidence type="ECO:0000256" key="4">
    <source>
        <dbReference type="SAM" id="MobiDB-lite"/>
    </source>
</evidence>
<dbReference type="InterPro" id="IPR000504">
    <property type="entry name" value="RRM_dom"/>
</dbReference>
<feature type="compositionally biased region" description="Basic residues" evidence="4">
    <location>
        <begin position="838"/>
        <end position="854"/>
    </location>
</feature>
<dbReference type="GO" id="GO:0003723">
    <property type="term" value="F:RNA binding"/>
    <property type="evidence" value="ECO:0007669"/>
    <property type="project" value="UniProtKB-UniRule"/>
</dbReference>
<comment type="caution">
    <text evidence="6">The sequence shown here is derived from an EMBL/GenBank/DDBJ whole genome shotgun (WGS) entry which is preliminary data.</text>
</comment>
<feature type="region of interest" description="Disordered" evidence="4">
    <location>
        <begin position="453"/>
        <end position="522"/>
    </location>
</feature>